<dbReference type="Gene3D" id="3.40.190.10">
    <property type="entry name" value="Periplasmic binding protein-like II"/>
    <property type="match status" value="2"/>
</dbReference>
<accession>A0AB37Z411</accession>
<dbReference type="AlphaFoldDB" id="A0AB37Z411"/>
<evidence type="ECO:0000313" key="5">
    <source>
        <dbReference type="EMBL" id="SCW40780.1"/>
    </source>
</evidence>
<dbReference type="SMART" id="SM00062">
    <property type="entry name" value="PBPb"/>
    <property type="match status" value="1"/>
</dbReference>
<evidence type="ECO:0000256" key="1">
    <source>
        <dbReference type="ARBA" id="ARBA00010333"/>
    </source>
</evidence>
<dbReference type="Pfam" id="PF00497">
    <property type="entry name" value="SBP_bac_3"/>
    <property type="match status" value="1"/>
</dbReference>
<feature type="signal peptide" evidence="3">
    <location>
        <begin position="1"/>
        <end position="21"/>
    </location>
</feature>
<keyword evidence="2 3" id="KW-0732">Signal</keyword>
<evidence type="ECO:0000256" key="3">
    <source>
        <dbReference type="SAM" id="SignalP"/>
    </source>
</evidence>
<organism evidence="5 6">
    <name type="scientific">Pseudomonas peli</name>
    <dbReference type="NCBI Taxonomy" id="592361"/>
    <lineage>
        <taxon>Bacteria</taxon>
        <taxon>Pseudomonadati</taxon>
        <taxon>Pseudomonadota</taxon>
        <taxon>Gammaproteobacteria</taxon>
        <taxon>Pseudomonadales</taxon>
        <taxon>Pseudomonadaceae</taxon>
        <taxon>Pseudomonas</taxon>
    </lineage>
</organism>
<protein>
    <submittedName>
        <fullName evidence="5">Amino acid ABC transporter substrate-binding protein, PAAT family</fullName>
    </submittedName>
</protein>
<keyword evidence="6" id="KW-1185">Reference proteome</keyword>
<evidence type="ECO:0000313" key="6">
    <source>
        <dbReference type="Proteomes" id="UP000242418"/>
    </source>
</evidence>
<feature type="chain" id="PRO_5044282403" evidence="3">
    <location>
        <begin position="22"/>
        <end position="251"/>
    </location>
</feature>
<evidence type="ECO:0000256" key="2">
    <source>
        <dbReference type="ARBA" id="ARBA00022729"/>
    </source>
</evidence>
<dbReference type="RefSeq" id="WP_244152836.1">
    <property type="nucleotide sequence ID" value="NZ_FMTL01000001.1"/>
</dbReference>
<comment type="similarity">
    <text evidence="1">Belongs to the bacterial solute-binding protein 3 family.</text>
</comment>
<sequence length="251" mass="28131">MLLRHAFFFVTALITAVPAAAETVHFVTEEFPPFSFSRGGIASGALPEIVNATCGLLQWHCEIEVLPWRRALQQAEDGEVDGIFTVIQSPARRKEFLITPMVVTSGYDFYTLRSNHFQFTQPDDLRGRQIGVYGPSGTSFVLQESLKNTPDVDIKLVTNNHRLLLMLNAGRFGEKGLVLLNRDVARHLIEHEYLYALRNAGHLTSISYGIGFSRKRVSPVKFQAFNRGLNTLRNNGQLATIVQRYGLQPAN</sequence>
<evidence type="ECO:0000259" key="4">
    <source>
        <dbReference type="SMART" id="SM00062"/>
    </source>
</evidence>
<dbReference type="InterPro" id="IPR001638">
    <property type="entry name" value="Solute-binding_3/MltF_N"/>
</dbReference>
<feature type="domain" description="Solute-binding protein family 3/N-terminal" evidence="4">
    <location>
        <begin position="23"/>
        <end position="249"/>
    </location>
</feature>
<dbReference type="Proteomes" id="UP000242418">
    <property type="component" value="Unassembled WGS sequence"/>
</dbReference>
<proteinExistence type="inferred from homology"/>
<dbReference type="PANTHER" id="PTHR35936">
    <property type="entry name" value="MEMBRANE-BOUND LYTIC MUREIN TRANSGLYCOSYLASE F"/>
    <property type="match status" value="1"/>
</dbReference>
<gene>
    <name evidence="5" type="ORF">SAMN05216370_1002</name>
</gene>
<comment type="caution">
    <text evidence="5">The sequence shown here is derived from an EMBL/GenBank/DDBJ whole genome shotgun (WGS) entry which is preliminary data.</text>
</comment>
<dbReference type="EMBL" id="FMTL01000001">
    <property type="protein sequence ID" value="SCW40780.1"/>
    <property type="molecule type" value="Genomic_DNA"/>
</dbReference>
<dbReference type="SUPFAM" id="SSF53850">
    <property type="entry name" value="Periplasmic binding protein-like II"/>
    <property type="match status" value="1"/>
</dbReference>
<reference evidence="5 6" key="1">
    <citation type="submission" date="2016-10" db="EMBL/GenBank/DDBJ databases">
        <authorList>
            <person name="Varghese N."/>
            <person name="Submissions S."/>
        </authorList>
    </citation>
    <scope>NUCLEOTIDE SEQUENCE [LARGE SCALE GENOMIC DNA]</scope>
    <source>
        <strain evidence="5 6">DSM 17833</strain>
    </source>
</reference>
<name>A0AB37Z411_9PSED</name>
<dbReference type="PANTHER" id="PTHR35936:SF25">
    <property type="entry name" value="ABC TRANSPORTER SUBSTRATE-BINDING PROTEIN"/>
    <property type="match status" value="1"/>
</dbReference>